<organism evidence="1 2">
    <name type="scientific">Agrobacterium tumefaciens</name>
    <dbReference type="NCBI Taxonomy" id="358"/>
    <lineage>
        <taxon>Bacteria</taxon>
        <taxon>Pseudomonadati</taxon>
        <taxon>Pseudomonadota</taxon>
        <taxon>Alphaproteobacteria</taxon>
        <taxon>Hyphomicrobiales</taxon>
        <taxon>Rhizobiaceae</taxon>
        <taxon>Rhizobium/Agrobacterium group</taxon>
        <taxon>Agrobacterium</taxon>
        <taxon>Agrobacterium tumefaciens complex</taxon>
    </lineage>
</organism>
<protein>
    <submittedName>
        <fullName evidence="1">Uncharacterized protein</fullName>
    </submittedName>
</protein>
<dbReference type="Proteomes" id="UP000237717">
    <property type="component" value="Chromosome II"/>
</dbReference>
<accession>A0A2L2LI52</accession>
<sequence length="104" mass="11580">MSTYCVAFRIAAKTVNGKTYEERRNSVIDAIYAKGEGYWDELTSFFLITSSLSTWAVAKKASAGLSAADDVLIVFDPEDMSLGHFGAFEHPDVLKWFFKTAQKV</sequence>
<evidence type="ECO:0000313" key="1">
    <source>
        <dbReference type="EMBL" id="AVH44013.1"/>
    </source>
</evidence>
<reference evidence="1 2" key="1">
    <citation type="submission" date="2018-02" db="EMBL/GenBank/DDBJ databases">
        <title>Complete genome sequence of Agrobacterium tumefaciens 1D1609.</title>
        <authorList>
            <person name="Cho S.-T."/>
            <person name="Haryono M."/>
            <person name="Chang H.-H."/>
            <person name="Santos M.N."/>
            <person name="Lai E.-M."/>
            <person name="Kuo C.-H."/>
        </authorList>
    </citation>
    <scope>NUCLEOTIDE SEQUENCE [LARGE SCALE GENOMIC DNA]</scope>
    <source>
        <strain evidence="1 2">1D1609</strain>
    </source>
</reference>
<dbReference type="EMBL" id="CP026925">
    <property type="protein sequence ID" value="AVH44013.1"/>
    <property type="molecule type" value="Genomic_DNA"/>
</dbReference>
<gene>
    <name evidence="1" type="ORF">At1D1609_39660</name>
</gene>
<dbReference type="RefSeq" id="WP_104679787.1">
    <property type="nucleotide sequence ID" value="NZ_CP026925.1"/>
</dbReference>
<dbReference type="AlphaFoldDB" id="A0A2L2LI52"/>
<name>A0A2L2LI52_AGRTU</name>
<proteinExistence type="predicted"/>
<evidence type="ECO:0000313" key="2">
    <source>
        <dbReference type="Proteomes" id="UP000237717"/>
    </source>
</evidence>